<evidence type="ECO:0000259" key="2">
    <source>
        <dbReference type="Pfam" id="PF25202"/>
    </source>
</evidence>
<name>A0A2S5CGN4_9GAMM</name>
<dbReference type="EMBL" id="PGFZ01000018">
    <property type="protein sequence ID" value="POZ49959.1"/>
    <property type="molecule type" value="Genomic_DNA"/>
</dbReference>
<dbReference type="Pfam" id="PF25202">
    <property type="entry name" value="DUF7834"/>
    <property type="match status" value="1"/>
</dbReference>
<reference evidence="3 4" key="1">
    <citation type="submission" date="2017-11" db="EMBL/GenBank/DDBJ databases">
        <title>Draft Genome Sequence of Methylobacter psychrotolerans Sph1T, an Obligate Methanotroph from Low-Temperature Environments.</title>
        <authorList>
            <person name="Oshkin I.Y."/>
            <person name="Miroshnikov K."/>
            <person name="Belova S.E."/>
            <person name="Korzhenkov A."/>
            <person name="Toshchakov S.V."/>
            <person name="Dedysh S.N."/>
        </authorList>
    </citation>
    <scope>NUCLEOTIDE SEQUENCE [LARGE SCALE GENOMIC DNA]</scope>
    <source>
        <strain evidence="3 4">Sph1</strain>
    </source>
</reference>
<accession>A0A2S5CGN4</accession>
<evidence type="ECO:0000259" key="1">
    <source>
        <dbReference type="Pfam" id="PF03235"/>
    </source>
</evidence>
<organism evidence="3 4">
    <name type="scientific">Methylovulum psychrotolerans</name>
    <dbReference type="NCBI Taxonomy" id="1704499"/>
    <lineage>
        <taxon>Bacteria</taxon>
        <taxon>Pseudomonadati</taxon>
        <taxon>Pseudomonadota</taxon>
        <taxon>Gammaproteobacteria</taxon>
        <taxon>Methylococcales</taxon>
        <taxon>Methylococcaceae</taxon>
        <taxon>Methylovulum</taxon>
    </lineage>
</organism>
<dbReference type="AlphaFoldDB" id="A0A2S5CGN4"/>
<dbReference type="Proteomes" id="UP000237423">
    <property type="component" value="Unassembled WGS sequence"/>
</dbReference>
<dbReference type="RefSeq" id="WP_103975689.1">
    <property type="nucleotide sequence ID" value="NZ_PGFZ01000018.1"/>
</dbReference>
<gene>
    <name evidence="3" type="ORF">AADEFJLK_04239</name>
</gene>
<sequence length="531" mass="60777">MTQPNEKNDSIKVEKNTLWALMQRPLAIPDYQRRYCWGKQQVELLLEDIKTLLKCNGQLPLFLGTVILHQEKDKANLVDGQQRCLTLALLLNALQKLAPSNETQALGLMKAKFPDSQSRQSLIANYQYINAYLNTEPKTDVTAMLNTLWEKMEFVVITIDSIDQAFACFDSQNSSGKRLTDFDLLKARHLRGVVSGPAVGMGCSYLWERYENQKVGNSQRLAYYLTEQILARTRMRQRNKNVDDLQLPHEFAVHTSGDGLKIPLSPPTAVGFYRYWQVVCLPHTANTVPFEFSMVLSAVNNGYPAYKVDDITQLPLQLNQPLVGGEQFFFYIAKYTELYQRYFPEDVTGRDFIGPINLQKQPLLLQQPLLRRHRLLEQGQSAGYSRLIEIWSALVVFYLDCFGDDENFNAFVCISDQYVFSLRITADVLRRDLVEKHFKDHQVFGSLLECPTSLQALAYIKDQCDKQAKVINTKSTELSKILTRKSGVIWRYLEQFYPADPGGSWHAKYYETSLSVAMNGIINPKVVSNDQ</sequence>
<dbReference type="PANTHER" id="PTHR35149">
    <property type="entry name" value="SLL5132 PROTEIN"/>
    <property type="match status" value="1"/>
</dbReference>
<dbReference type="InterPro" id="IPR057156">
    <property type="entry name" value="DUF7834"/>
</dbReference>
<dbReference type="PANTHER" id="PTHR35149:SF2">
    <property type="entry name" value="DUF262 DOMAIN-CONTAINING PROTEIN"/>
    <property type="match status" value="1"/>
</dbReference>
<dbReference type="Pfam" id="PF03235">
    <property type="entry name" value="GmrSD_N"/>
    <property type="match status" value="1"/>
</dbReference>
<evidence type="ECO:0000313" key="3">
    <source>
        <dbReference type="EMBL" id="POZ49959.1"/>
    </source>
</evidence>
<proteinExistence type="predicted"/>
<comment type="caution">
    <text evidence="3">The sequence shown here is derived from an EMBL/GenBank/DDBJ whole genome shotgun (WGS) entry which is preliminary data.</text>
</comment>
<dbReference type="InterPro" id="IPR004919">
    <property type="entry name" value="GmrSD_N"/>
</dbReference>
<protein>
    <submittedName>
        <fullName evidence="3">Uncharacterized protein</fullName>
    </submittedName>
</protein>
<feature type="domain" description="DUF7834" evidence="2">
    <location>
        <begin position="308"/>
        <end position="467"/>
    </location>
</feature>
<evidence type="ECO:0000313" key="4">
    <source>
        <dbReference type="Proteomes" id="UP000237423"/>
    </source>
</evidence>
<feature type="domain" description="GmrSD restriction endonucleases N-terminal" evidence="1">
    <location>
        <begin position="26"/>
        <end position="189"/>
    </location>
</feature>